<dbReference type="Gene3D" id="2.60.20.10">
    <property type="entry name" value="Crystallins"/>
    <property type="match status" value="1"/>
</dbReference>
<evidence type="ECO:0000256" key="1">
    <source>
        <dbReference type="SAM" id="Phobius"/>
    </source>
</evidence>
<reference evidence="3 4" key="1">
    <citation type="journal article" date="2017" name="Genome Biol. Evol.">
        <title>Phytophthora megakarya and P. palmivora, closely related causal agents of cacao black pod rot, underwent increases in genome sizes and gene numbers by different mechanisms.</title>
        <authorList>
            <person name="Ali S.S."/>
            <person name="Shao J."/>
            <person name="Lary D.J."/>
            <person name="Kronmiller B."/>
            <person name="Shen D."/>
            <person name="Strem M.D."/>
            <person name="Amoako-Attah I."/>
            <person name="Akrofi A.Y."/>
            <person name="Begoude B.A."/>
            <person name="Ten Hoopen G.M."/>
            <person name="Coulibaly K."/>
            <person name="Kebe B.I."/>
            <person name="Melnick R.L."/>
            <person name="Guiltinan M.J."/>
            <person name="Tyler B.M."/>
            <person name="Meinhardt L.W."/>
            <person name="Bailey B.A."/>
        </authorList>
    </citation>
    <scope>NUCLEOTIDE SEQUENCE [LARGE SCALE GENOMIC DNA]</scope>
    <source>
        <strain evidence="4">sbr112.9</strain>
    </source>
</reference>
<evidence type="ECO:0000313" key="4">
    <source>
        <dbReference type="Proteomes" id="UP000237271"/>
    </source>
</evidence>
<protein>
    <submittedName>
        <fullName evidence="3">Uncharacterized protein</fullName>
    </submittedName>
</protein>
<evidence type="ECO:0000256" key="2">
    <source>
        <dbReference type="SAM" id="SignalP"/>
    </source>
</evidence>
<organism evidence="3 4">
    <name type="scientific">Phytophthora palmivora</name>
    <dbReference type="NCBI Taxonomy" id="4796"/>
    <lineage>
        <taxon>Eukaryota</taxon>
        <taxon>Sar</taxon>
        <taxon>Stramenopiles</taxon>
        <taxon>Oomycota</taxon>
        <taxon>Peronosporomycetes</taxon>
        <taxon>Peronosporales</taxon>
        <taxon>Peronosporaceae</taxon>
        <taxon>Phytophthora</taxon>
    </lineage>
</organism>
<feature type="signal peptide" evidence="2">
    <location>
        <begin position="1"/>
        <end position="21"/>
    </location>
</feature>
<keyword evidence="4" id="KW-1185">Reference proteome</keyword>
<keyword evidence="1" id="KW-0812">Transmembrane</keyword>
<dbReference type="Proteomes" id="UP000237271">
    <property type="component" value="Unassembled WGS sequence"/>
</dbReference>
<feature type="transmembrane region" description="Helical" evidence="1">
    <location>
        <begin position="317"/>
        <end position="340"/>
    </location>
</feature>
<sequence>MLRLIGVFYITVALLAPTTQAGYVDLYKDKDYKHKLSRIDDVEVDYCYSFACDALDNTITSARWGDLPEKKANGDDVMISFFIDRDCREHDIWWRTKTQSDSDLYFPSNFKLDGINDVVSSFIVWKTKKVKGTWLICTTESGTKNAENETVIEVMGTAKTVVFPHIPRLKVKQFLHPAKPAPRRHSICEDCDGTSPEDVTAFVRFERQHRHQLLPIYDDLQLRIALRILPVRSRFWFLAQQVPDIQPYPHPSYNNIETTNTSSWNAKSLRHCGLRYGEIGISSFQCNHFCFKDIDSESHPTTLTNIYTTFGANYPSFLLFLFHTNTIAMSLILYVVLVIMTINTATADDFSGEIKFYRDINYRYNLALFSFTKSNRCYNLACGDYNDAVSSVKWSGLPSTASYDGDSNAKVIFYVSTGCTGRSKGYSTSLPGVKSFVDEGINDAISSFMVIQTSKEVENG</sequence>
<keyword evidence="2" id="KW-0732">Signal</keyword>
<keyword evidence="1" id="KW-1133">Transmembrane helix</keyword>
<gene>
    <name evidence="3" type="ORF">PHPALM_29004</name>
</gene>
<accession>A0A2P4X8Q0</accession>
<evidence type="ECO:0000313" key="3">
    <source>
        <dbReference type="EMBL" id="POM61909.1"/>
    </source>
</evidence>
<keyword evidence="1" id="KW-0472">Membrane</keyword>
<proteinExistence type="predicted"/>
<dbReference type="OrthoDB" id="105517at2759"/>
<dbReference type="AlphaFoldDB" id="A0A2P4X8Q0"/>
<feature type="non-terminal residue" evidence="3">
    <location>
        <position position="460"/>
    </location>
</feature>
<feature type="chain" id="PRO_5015193536" evidence="2">
    <location>
        <begin position="22"/>
        <end position="460"/>
    </location>
</feature>
<dbReference type="EMBL" id="NCKW01015738">
    <property type="protein sequence ID" value="POM61909.1"/>
    <property type="molecule type" value="Genomic_DNA"/>
</dbReference>
<comment type="caution">
    <text evidence="3">The sequence shown here is derived from an EMBL/GenBank/DDBJ whole genome shotgun (WGS) entry which is preliminary data.</text>
</comment>
<name>A0A2P4X8Q0_9STRA</name>